<dbReference type="AlphaFoldDB" id="A0A447G9B2"/>
<dbReference type="GO" id="GO:0008235">
    <property type="term" value="F:metalloexopeptidase activity"/>
    <property type="evidence" value="ECO:0007669"/>
    <property type="project" value="InterPro"/>
</dbReference>
<dbReference type="Pfam" id="PF02225">
    <property type="entry name" value="PA"/>
    <property type="match status" value="1"/>
</dbReference>
<feature type="domain" description="PA" evidence="1">
    <location>
        <begin position="133"/>
        <end position="218"/>
    </location>
</feature>
<dbReference type="PANTHER" id="PTHR12147">
    <property type="entry name" value="METALLOPEPTIDASE M28 FAMILY MEMBER"/>
    <property type="match status" value="1"/>
</dbReference>
<dbReference type="InterPro" id="IPR045175">
    <property type="entry name" value="M28_fam"/>
</dbReference>
<evidence type="ECO:0000313" key="3">
    <source>
        <dbReference type="EMBL" id="VDM87080.1"/>
    </source>
</evidence>
<gene>
    <name evidence="3" type="primary">lieA_2</name>
    <name evidence="3" type="ORF">MB901379_00614</name>
</gene>
<dbReference type="Gene3D" id="3.40.630.10">
    <property type="entry name" value="Zn peptidases"/>
    <property type="match status" value="1"/>
</dbReference>
<dbReference type="PANTHER" id="PTHR12147:SF26">
    <property type="entry name" value="PEPTIDASE M28 DOMAIN-CONTAINING PROTEIN"/>
    <property type="match status" value="1"/>
</dbReference>
<keyword evidence="3" id="KW-0378">Hydrolase</keyword>
<proteinExistence type="predicted"/>
<dbReference type="Pfam" id="PF04389">
    <property type="entry name" value="Peptidase_M28"/>
    <property type="match status" value="1"/>
</dbReference>
<dbReference type="InterPro" id="IPR007484">
    <property type="entry name" value="Peptidase_M28"/>
</dbReference>
<dbReference type="InterPro" id="IPR046450">
    <property type="entry name" value="PA_dom_sf"/>
</dbReference>
<dbReference type="EC" id="3.4.24.-" evidence="3"/>
<organism evidence="3 4">
    <name type="scientific">Mycobacterium basiliense</name>
    <dbReference type="NCBI Taxonomy" id="2094119"/>
    <lineage>
        <taxon>Bacteria</taxon>
        <taxon>Bacillati</taxon>
        <taxon>Actinomycetota</taxon>
        <taxon>Actinomycetes</taxon>
        <taxon>Mycobacteriales</taxon>
        <taxon>Mycobacteriaceae</taxon>
        <taxon>Mycobacterium</taxon>
    </lineage>
</organism>
<evidence type="ECO:0000313" key="4">
    <source>
        <dbReference type="Proteomes" id="UP000269998"/>
    </source>
</evidence>
<dbReference type="Proteomes" id="UP000269998">
    <property type="component" value="Chromosome"/>
</dbReference>
<dbReference type="SUPFAM" id="SSF52025">
    <property type="entry name" value="PA domain"/>
    <property type="match status" value="1"/>
</dbReference>
<feature type="domain" description="Peptidase M28" evidence="2">
    <location>
        <begin position="245"/>
        <end position="461"/>
    </location>
</feature>
<dbReference type="InterPro" id="IPR003137">
    <property type="entry name" value="PA_domain"/>
</dbReference>
<dbReference type="GO" id="GO:0006508">
    <property type="term" value="P:proteolysis"/>
    <property type="evidence" value="ECO:0007669"/>
    <property type="project" value="InterPro"/>
</dbReference>
<dbReference type="SUPFAM" id="SSF53187">
    <property type="entry name" value="Zn-dependent exopeptidases"/>
    <property type="match status" value="1"/>
</dbReference>
<reference evidence="4" key="1">
    <citation type="submission" date="2018-02" db="EMBL/GenBank/DDBJ databases">
        <authorList>
            <person name="Seth-Smith MB H."/>
            <person name="Seth-Smith H."/>
        </authorList>
    </citation>
    <scope>NUCLEOTIDE SEQUENCE [LARGE SCALE GENOMIC DNA]</scope>
</reference>
<protein>
    <submittedName>
        <fullName evidence="3">Leupeptin-inactivating enzyme 1</fullName>
        <ecNumber evidence="3">3.4.24.-</ecNumber>
    </submittedName>
</protein>
<name>A0A447G9B2_9MYCO</name>
<dbReference type="Gene3D" id="3.50.30.30">
    <property type="match status" value="1"/>
</dbReference>
<dbReference type="PROSITE" id="PS51257">
    <property type="entry name" value="PROKAR_LIPOPROTEIN"/>
    <property type="match status" value="1"/>
</dbReference>
<accession>A0A447G9B2</accession>
<evidence type="ECO:0000259" key="1">
    <source>
        <dbReference type="Pfam" id="PF02225"/>
    </source>
</evidence>
<evidence type="ECO:0000259" key="2">
    <source>
        <dbReference type="Pfam" id="PF04389"/>
    </source>
</evidence>
<dbReference type="EMBL" id="LR130759">
    <property type="protein sequence ID" value="VDM87080.1"/>
    <property type="molecule type" value="Genomic_DNA"/>
</dbReference>
<keyword evidence="4" id="KW-1185">Reference proteome</keyword>
<dbReference type="KEGG" id="mbai:MB901379_00614"/>
<dbReference type="RefSeq" id="WP_158015297.1">
    <property type="nucleotide sequence ID" value="NZ_CBCSKE010000005.1"/>
</dbReference>
<dbReference type="OrthoDB" id="345880at2"/>
<sequence precursor="true">MRTAVRRLGGTLVLICLLAGCLSTKPVTPAAAPDLGRTLAGKVSADGMFTHLRALQEIANAHNGNRATGTPGYDASVDYVAKVLRDRGFEVATPQFDWLYTASQGQPTLTVAGRGYPVDQASLLVRTPASGLTGQPVQPTRPAGCAVADYPSVLPKGAIAVVDDTECSVVDKQNSAVAKGAVALIVISVPKGQGGPPNLFSSGYYNQLKVPVAVIGANGAGALLRASAPVHLVLDTENVKITSRNVLAQTKTGSPNEVIMAGAHLDSPTGSPGINDNGSGVAAVLDTALQLGPLPPVNNAVRFAFWGGGLHGAMDYVFGLDGEQLNNIALYLNFTMLGSPNAGFFTDDGDQSGPPARGIAAADVPEGSAAIERTLAGYLNLAGSRPADMPLNVAADYHPFLISGVPIGGLTSGASQLKTTVQARLWGGQPGVAFDPNNRSPRDTVDNINRAALSVMGSAVAFAVGSYAESISGVNGVTPYDKRHRTKVS</sequence>